<evidence type="ECO:0000256" key="2">
    <source>
        <dbReference type="ARBA" id="ARBA00022917"/>
    </source>
</evidence>
<organism evidence="6 7">
    <name type="scientific">Candidatus Peribacter riflensis</name>
    <dbReference type="NCBI Taxonomy" id="1735162"/>
    <lineage>
        <taxon>Bacteria</taxon>
        <taxon>Candidatus Peregrinibacteriota</taxon>
        <taxon>Candidatus Peribacteria</taxon>
        <taxon>Candidatus Peribacterales</taxon>
        <taxon>Candidatus Peribacteraceae</taxon>
        <taxon>Candidatus Peribacter</taxon>
    </lineage>
</organism>
<dbReference type="InterPro" id="IPR023584">
    <property type="entry name" value="Ribosome_recyc_fac_dom"/>
</dbReference>
<dbReference type="Gene3D" id="1.10.132.20">
    <property type="entry name" value="Ribosome-recycling factor"/>
    <property type="match status" value="1"/>
</dbReference>
<dbReference type="STRING" id="1735162.PeribacterB2_0510"/>
<dbReference type="InterPro" id="IPR002661">
    <property type="entry name" value="Ribosome_recyc_fac"/>
</dbReference>
<accession>A0A0S1SRZ4</accession>
<feature type="domain" description="Ribosome recycling factor" evidence="5">
    <location>
        <begin position="20"/>
        <end position="179"/>
    </location>
</feature>
<accession>A0A0S1SIR6</accession>
<keyword evidence="2 3" id="KW-0648">Protein biosynthesis</keyword>
<evidence type="ECO:0000313" key="6">
    <source>
        <dbReference type="EMBL" id="ALM13199.1"/>
    </source>
</evidence>
<dbReference type="EMBL" id="CP013065">
    <property type="protein sequence ID" value="ALM13199.1"/>
    <property type="molecule type" value="Genomic_DNA"/>
</dbReference>
<keyword evidence="4" id="KW-0175">Coiled coil</keyword>
<feature type="coiled-coil region" evidence="4">
    <location>
        <begin position="110"/>
        <end position="180"/>
    </location>
</feature>
<comment type="function">
    <text evidence="3">Responsible for the release of ribosomes from messenger RNA at the termination of protein biosynthesis. May increase the efficiency of translation by recycling ribosomes from one round of translation to another.</text>
</comment>
<evidence type="ECO:0000256" key="3">
    <source>
        <dbReference type="HAMAP-Rule" id="MF_00040"/>
    </source>
</evidence>
<dbReference type="PANTHER" id="PTHR20982:SF3">
    <property type="entry name" value="MITOCHONDRIAL RIBOSOME RECYCLING FACTOR PSEUDO 1"/>
    <property type="match status" value="1"/>
</dbReference>
<protein>
    <recommendedName>
        <fullName evidence="3">Ribosome-recycling factor</fullName>
        <shortName evidence="3">RRF</shortName>
    </recommendedName>
    <alternativeName>
        <fullName evidence="3">Ribosome-releasing factor</fullName>
    </alternativeName>
</protein>
<dbReference type="Proteomes" id="UP000069135">
    <property type="component" value="Chromosome"/>
</dbReference>
<dbReference type="SUPFAM" id="SSF55194">
    <property type="entry name" value="Ribosome recycling factor, RRF"/>
    <property type="match status" value="1"/>
</dbReference>
<evidence type="ECO:0000256" key="1">
    <source>
        <dbReference type="ARBA" id="ARBA00005912"/>
    </source>
</evidence>
<accession>A0A0S1SQS5</accession>
<dbReference type="GO" id="GO:0005737">
    <property type="term" value="C:cytoplasm"/>
    <property type="evidence" value="ECO:0007669"/>
    <property type="project" value="UniProtKB-SubCell"/>
</dbReference>
<dbReference type="HAMAP" id="MF_00040">
    <property type="entry name" value="RRF"/>
    <property type="match status" value="1"/>
</dbReference>
<comment type="subcellular location">
    <subcellularLocation>
        <location evidence="3">Cytoplasm</location>
    </subcellularLocation>
</comment>
<dbReference type="PANTHER" id="PTHR20982">
    <property type="entry name" value="RIBOSOME RECYCLING FACTOR"/>
    <property type="match status" value="1"/>
</dbReference>
<dbReference type="CDD" id="cd00520">
    <property type="entry name" value="RRF"/>
    <property type="match status" value="1"/>
</dbReference>
<keyword evidence="3" id="KW-0963">Cytoplasm</keyword>
<evidence type="ECO:0000256" key="4">
    <source>
        <dbReference type="SAM" id="Coils"/>
    </source>
</evidence>
<accession>A0A0S1SWG7</accession>
<dbReference type="Gene3D" id="3.30.1360.40">
    <property type="match status" value="1"/>
</dbReference>
<dbReference type="GO" id="GO:0043023">
    <property type="term" value="F:ribosomal large subunit binding"/>
    <property type="evidence" value="ECO:0007669"/>
    <property type="project" value="TreeGrafter"/>
</dbReference>
<proteinExistence type="inferred from homology"/>
<evidence type="ECO:0000259" key="5">
    <source>
        <dbReference type="Pfam" id="PF01765"/>
    </source>
</evidence>
<dbReference type="NCBIfam" id="TIGR00496">
    <property type="entry name" value="frr"/>
    <property type="match status" value="1"/>
</dbReference>
<gene>
    <name evidence="3" type="primary">frr</name>
    <name evidence="6" type="ORF">PeribacterD1_0511</name>
</gene>
<dbReference type="GO" id="GO:0006415">
    <property type="term" value="P:translational termination"/>
    <property type="evidence" value="ECO:0007669"/>
    <property type="project" value="UniProtKB-UniRule"/>
</dbReference>
<sequence length="181" mass="20604">MPSPRVAAFSIESDKVLKFLQNEFSKLQTGRASSSLVDHIEVEAYGHRQQLKTLAGVTVQDARSLVIQPWDHSILANVEKALQTANLGTSPVNDGHVLRVNLPPMTEERRKELTKVVQKLSEEAKISLRQHRQTVLDKIKTEEKDEDARFTQQDDLQKLVDKANVQIEELRKKKEQEVMTV</sequence>
<accession>A0A0S1SJY6</accession>
<dbReference type="Pfam" id="PF01765">
    <property type="entry name" value="RRF"/>
    <property type="match status" value="1"/>
</dbReference>
<dbReference type="FunFam" id="3.30.1360.40:FF:000001">
    <property type="entry name" value="Ribosome-recycling factor"/>
    <property type="match status" value="1"/>
</dbReference>
<reference evidence="7" key="1">
    <citation type="submission" date="2015-10" db="EMBL/GenBank/DDBJ databases">
        <title>Analysis of five complete genome sequences for members of the class Peribacteria in the recently recognized Peregrinibacteria bacterial phylum.</title>
        <authorList>
            <person name="Anantharaman K."/>
            <person name="Brown C.T."/>
            <person name="Burstein D."/>
            <person name="Castelle C.J."/>
            <person name="Probst A.J."/>
            <person name="Thomas B.C."/>
            <person name="Williams K.H."/>
            <person name="Banfield J.F."/>
        </authorList>
    </citation>
    <scope>NUCLEOTIDE SEQUENCE [LARGE SCALE GENOMIC DNA]</scope>
</reference>
<dbReference type="InterPro" id="IPR036191">
    <property type="entry name" value="RRF_sf"/>
</dbReference>
<comment type="similarity">
    <text evidence="1 3">Belongs to the RRF family.</text>
</comment>
<reference evidence="6 7" key="2">
    <citation type="journal article" date="2016" name="PeerJ">
        <title>Analysis of five complete genome sequences for members of the class Peribacteria in the recently recognized Peregrinibacteria bacterial phylum.</title>
        <authorList>
            <person name="Anantharaman K."/>
            <person name="Brown C.T."/>
            <person name="Burstein D."/>
            <person name="Castelle C.J."/>
            <person name="Probst A.J."/>
            <person name="Thomas B.C."/>
            <person name="Williams K.H."/>
            <person name="Banfield J.F."/>
        </authorList>
    </citation>
    <scope>NUCLEOTIDE SEQUENCE [LARGE SCALE GENOMIC DNA]</scope>
    <source>
        <strain evidence="6">RIFOXYD1_FULL_PER-ii_59_16</strain>
    </source>
</reference>
<dbReference type="KEGG" id="prf:PeribacterA2_0511"/>
<dbReference type="PATRIC" id="fig|1735161.3.peg.501"/>
<dbReference type="AlphaFoldDB" id="A0A0S1SRZ4"/>
<name>A0A0S1SRZ4_9BACT</name>
<evidence type="ECO:0000313" key="7">
    <source>
        <dbReference type="Proteomes" id="UP000069135"/>
    </source>
</evidence>